<feature type="compositionally biased region" description="Low complexity" evidence="2">
    <location>
        <begin position="134"/>
        <end position="151"/>
    </location>
</feature>
<keyword evidence="1" id="KW-0863">Zinc-finger</keyword>
<keyword evidence="1" id="KW-0479">Metal-binding</keyword>
<dbReference type="Gene3D" id="4.10.60.10">
    <property type="entry name" value="Zinc finger, CCHC-type"/>
    <property type="match status" value="1"/>
</dbReference>
<dbReference type="AlphaFoldDB" id="A0AAW2WZL9"/>
<name>A0AAW2WZL9_9LAMI</name>
<organism evidence="4">
    <name type="scientific">Sesamum latifolium</name>
    <dbReference type="NCBI Taxonomy" id="2727402"/>
    <lineage>
        <taxon>Eukaryota</taxon>
        <taxon>Viridiplantae</taxon>
        <taxon>Streptophyta</taxon>
        <taxon>Embryophyta</taxon>
        <taxon>Tracheophyta</taxon>
        <taxon>Spermatophyta</taxon>
        <taxon>Magnoliopsida</taxon>
        <taxon>eudicotyledons</taxon>
        <taxon>Gunneridae</taxon>
        <taxon>Pentapetalae</taxon>
        <taxon>asterids</taxon>
        <taxon>lamiids</taxon>
        <taxon>Lamiales</taxon>
        <taxon>Pedaliaceae</taxon>
        <taxon>Sesamum</taxon>
    </lineage>
</organism>
<protein>
    <recommendedName>
        <fullName evidence="3">CCHC-type domain-containing protein</fullName>
    </recommendedName>
</protein>
<evidence type="ECO:0000256" key="1">
    <source>
        <dbReference type="PROSITE-ProRule" id="PRU00047"/>
    </source>
</evidence>
<dbReference type="InterPro" id="IPR001878">
    <property type="entry name" value="Znf_CCHC"/>
</dbReference>
<sequence length="263" mass="28995">MLRMKKVYEVPDRHIRYAAIKAFFATKMAFGSSMQSHGVKMLSLVEKLEDLKAGLENDTYIDVILQSLPPSYDPFIVNYNMNGLEKSIHELINMLVQYEVTTHKSEPAVLVGEASTSKAKGKSARRWKRKKGKGTAVTATASTGGTPTAPKGKGKGKVWSSQRSKANDMCMHCQGKGHWKRECPQFLSYPGMFVVEVNTISNSASWVLDTGCVAHICNNLQVLERSRKLSKDEMILRLDDGKAVAAETVGSLSLVVSNRIGLI</sequence>
<evidence type="ECO:0000313" key="4">
    <source>
        <dbReference type="EMBL" id="KAL0445485.1"/>
    </source>
</evidence>
<keyword evidence="1" id="KW-0862">Zinc</keyword>
<dbReference type="PROSITE" id="PS50158">
    <property type="entry name" value="ZF_CCHC"/>
    <property type="match status" value="1"/>
</dbReference>
<dbReference type="GO" id="GO:0008270">
    <property type="term" value="F:zinc ion binding"/>
    <property type="evidence" value="ECO:0007669"/>
    <property type="project" value="UniProtKB-KW"/>
</dbReference>
<dbReference type="SUPFAM" id="SSF57756">
    <property type="entry name" value="Retrovirus zinc finger-like domains"/>
    <property type="match status" value="1"/>
</dbReference>
<evidence type="ECO:0000256" key="2">
    <source>
        <dbReference type="SAM" id="MobiDB-lite"/>
    </source>
</evidence>
<dbReference type="EMBL" id="JACGWN010000006">
    <property type="protein sequence ID" value="KAL0445485.1"/>
    <property type="molecule type" value="Genomic_DNA"/>
</dbReference>
<reference evidence="4" key="1">
    <citation type="submission" date="2020-06" db="EMBL/GenBank/DDBJ databases">
        <authorList>
            <person name="Li T."/>
            <person name="Hu X."/>
            <person name="Zhang T."/>
            <person name="Song X."/>
            <person name="Zhang H."/>
            <person name="Dai N."/>
            <person name="Sheng W."/>
            <person name="Hou X."/>
            <person name="Wei L."/>
        </authorList>
    </citation>
    <scope>NUCLEOTIDE SEQUENCE</scope>
    <source>
        <strain evidence="4">KEN1</strain>
        <tissue evidence="4">Leaf</tissue>
    </source>
</reference>
<proteinExistence type="predicted"/>
<reference evidence="4" key="2">
    <citation type="journal article" date="2024" name="Plant">
        <title>Genomic evolution and insights into agronomic trait innovations of Sesamum species.</title>
        <authorList>
            <person name="Miao H."/>
            <person name="Wang L."/>
            <person name="Qu L."/>
            <person name="Liu H."/>
            <person name="Sun Y."/>
            <person name="Le M."/>
            <person name="Wang Q."/>
            <person name="Wei S."/>
            <person name="Zheng Y."/>
            <person name="Lin W."/>
            <person name="Duan Y."/>
            <person name="Cao H."/>
            <person name="Xiong S."/>
            <person name="Wang X."/>
            <person name="Wei L."/>
            <person name="Li C."/>
            <person name="Ma Q."/>
            <person name="Ju M."/>
            <person name="Zhao R."/>
            <person name="Li G."/>
            <person name="Mu C."/>
            <person name="Tian Q."/>
            <person name="Mei H."/>
            <person name="Zhang T."/>
            <person name="Gao T."/>
            <person name="Zhang H."/>
        </authorList>
    </citation>
    <scope>NUCLEOTIDE SEQUENCE</scope>
    <source>
        <strain evidence="4">KEN1</strain>
    </source>
</reference>
<feature type="domain" description="CCHC-type" evidence="3">
    <location>
        <begin position="170"/>
        <end position="185"/>
    </location>
</feature>
<gene>
    <name evidence="4" type="ORF">Slati_1676400</name>
</gene>
<dbReference type="GO" id="GO:0003676">
    <property type="term" value="F:nucleic acid binding"/>
    <property type="evidence" value="ECO:0007669"/>
    <property type="project" value="InterPro"/>
</dbReference>
<feature type="compositionally biased region" description="Basic residues" evidence="2">
    <location>
        <begin position="120"/>
        <end position="133"/>
    </location>
</feature>
<accession>A0AAW2WZL9</accession>
<dbReference type="InterPro" id="IPR036875">
    <property type="entry name" value="Znf_CCHC_sf"/>
</dbReference>
<dbReference type="Pfam" id="PF14223">
    <property type="entry name" value="Retrotran_gag_2"/>
    <property type="match status" value="1"/>
</dbReference>
<comment type="caution">
    <text evidence="4">The sequence shown here is derived from an EMBL/GenBank/DDBJ whole genome shotgun (WGS) entry which is preliminary data.</text>
</comment>
<evidence type="ECO:0000259" key="3">
    <source>
        <dbReference type="PROSITE" id="PS50158"/>
    </source>
</evidence>
<feature type="region of interest" description="Disordered" evidence="2">
    <location>
        <begin position="120"/>
        <end position="159"/>
    </location>
</feature>